<dbReference type="EMBL" id="MU620985">
    <property type="protein sequence ID" value="KAI8575345.1"/>
    <property type="molecule type" value="Genomic_DNA"/>
</dbReference>
<dbReference type="AlphaFoldDB" id="A0AAD5E2S1"/>
<sequence length="121" mass="13439">MAMSTFWSISGSTSSCSCIDQRHLLRRMAHMHASGTHLLSSVQHFQWNCHIDTKISPNAESVCLPEGVQILLLSDSRSSCHTLVGESNSSLGSSSWRAVFQTVLYWAVDETMVGVFFLRFA</sequence>
<accession>A0AAD5E2S1</accession>
<protein>
    <submittedName>
        <fullName evidence="1">Uncharacterized protein</fullName>
    </submittedName>
</protein>
<evidence type="ECO:0000313" key="2">
    <source>
        <dbReference type="Proteomes" id="UP001206595"/>
    </source>
</evidence>
<dbReference type="GeneID" id="75917776"/>
<gene>
    <name evidence="1" type="ORF">K450DRAFT_262172</name>
</gene>
<name>A0AAD5E2S1_UMBRA</name>
<keyword evidence="2" id="KW-1185">Reference proteome</keyword>
<reference evidence="1" key="1">
    <citation type="submission" date="2021-06" db="EMBL/GenBank/DDBJ databases">
        <authorList>
            <consortium name="DOE Joint Genome Institute"/>
            <person name="Mondo S.J."/>
            <person name="Amses K.R."/>
            <person name="Simmons D.R."/>
            <person name="Longcore J.E."/>
            <person name="Seto K."/>
            <person name="Alves G.H."/>
            <person name="Bonds A.E."/>
            <person name="Quandt C.A."/>
            <person name="Davis W.J."/>
            <person name="Chang Y."/>
            <person name="Letcher P.M."/>
            <person name="Powell M.J."/>
            <person name="Kuo A."/>
            <person name="Labutti K."/>
            <person name="Pangilinan J."/>
            <person name="Andreopoulos W."/>
            <person name="Tritt A."/>
            <person name="Riley R."/>
            <person name="Hundley H."/>
            <person name="Johnson J."/>
            <person name="Lipzen A."/>
            <person name="Barry K."/>
            <person name="Berbee M.L."/>
            <person name="Buchler N.E."/>
            <person name="Grigoriev I.V."/>
            <person name="Spatafora J.W."/>
            <person name="Stajich J.E."/>
            <person name="James T.Y."/>
        </authorList>
    </citation>
    <scope>NUCLEOTIDE SEQUENCE</scope>
    <source>
        <strain evidence="1">AG</strain>
    </source>
</reference>
<evidence type="ECO:0000313" key="1">
    <source>
        <dbReference type="EMBL" id="KAI8575345.1"/>
    </source>
</evidence>
<comment type="caution">
    <text evidence="1">The sequence shown here is derived from an EMBL/GenBank/DDBJ whole genome shotgun (WGS) entry which is preliminary data.</text>
</comment>
<proteinExistence type="predicted"/>
<reference evidence="1" key="2">
    <citation type="journal article" date="2022" name="Proc. Natl. Acad. Sci. U.S.A.">
        <title>Diploid-dominant life cycles characterize the early evolution of Fungi.</title>
        <authorList>
            <person name="Amses K.R."/>
            <person name="Simmons D.R."/>
            <person name="Longcore J.E."/>
            <person name="Mondo S.J."/>
            <person name="Seto K."/>
            <person name="Jeronimo G.H."/>
            <person name="Bonds A.E."/>
            <person name="Quandt C.A."/>
            <person name="Davis W.J."/>
            <person name="Chang Y."/>
            <person name="Federici B.A."/>
            <person name="Kuo A."/>
            <person name="LaButti K."/>
            <person name="Pangilinan J."/>
            <person name="Andreopoulos W."/>
            <person name="Tritt A."/>
            <person name="Riley R."/>
            <person name="Hundley H."/>
            <person name="Johnson J."/>
            <person name="Lipzen A."/>
            <person name="Barry K."/>
            <person name="Lang B.F."/>
            <person name="Cuomo C.A."/>
            <person name="Buchler N.E."/>
            <person name="Grigoriev I.V."/>
            <person name="Spatafora J.W."/>
            <person name="Stajich J.E."/>
            <person name="James T.Y."/>
        </authorList>
    </citation>
    <scope>NUCLEOTIDE SEQUENCE</scope>
    <source>
        <strain evidence="1">AG</strain>
    </source>
</reference>
<organism evidence="1 2">
    <name type="scientific">Umbelopsis ramanniana AG</name>
    <dbReference type="NCBI Taxonomy" id="1314678"/>
    <lineage>
        <taxon>Eukaryota</taxon>
        <taxon>Fungi</taxon>
        <taxon>Fungi incertae sedis</taxon>
        <taxon>Mucoromycota</taxon>
        <taxon>Mucoromycotina</taxon>
        <taxon>Umbelopsidomycetes</taxon>
        <taxon>Umbelopsidales</taxon>
        <taxon>Umbelopsidaceae</taxon>
        <taxon>Umbelopsis</taxon>
    </lineage>
</organism>
<dbReference type="Proteomes" id="UP001206595">
    <property type="component" value="Unassembled WGS sequence"/>
</dbReference>
<dbReference type="RefSeq" id="XP_051440349.1">
    <property type="nucleotide sequence ID" value="XM_051592433.1"/>
</dbReference>